<feature type="compositionally biased region" description="Low complexity" evidence="1">
    <location>
        <begin position="90"/>
        <end position="100"/>
    </location>
</feature>
<feature type="compositionally biased region" description="Low complexity" evidence="1">
    <location>
        <begin position="70"/>
        <end position="80"/>
    </location>
</feature>
<feature type="compositionally biased region" description="Polar residues" evidence="1">
    <location>
        <begin position="33"/>
        <end position="49"/>
    </location>
</feature>
<sequence length="141" mass="16481">VMPPLNSKATRTLVKQRNTVSGPRSLHRGIHYNYNTNSVNTFKRSVHGNTKTQTKQQQQQKDPRELHGNTKTQTKQQQQQKDPRELHGNTKTQTKQQQQQKDPRELLVHHQKINVDLQDIYARTSALHAENATMEERIEER</sequence>
<evidence type="ECO:0000256" key="1">
    <source>
        <dbReference type="SAM" id="MobiDB-lite"/>
    </source>
</evidence>
<accession>A0A146KYL4</accession>
<organism evidence="2">
    <name type="scientific">Lygus hesperus</name>
    <name type="common">Western plant bug</name>
    <dbReference type="NCBI Taxonomy" id="30085"/>
    <lineage>
        <taxon>Eukaryota</taxon>
        <taxon>Metazoa</taxon>
        <taxon>Ecdysozoa</taxon>
        <taxon>Arthropoda</taxon>
        <taxon>Hexapoda</taxon>
        <taxon>Insecta</taxon>
        <taxon>Pterygota</taxon>
        <taxon>Neoptera</taxon>
        <taxon>Paraneoptera</taxon>
        <taxon>Hemiptera</taxon>
        <taxon>Heteroptera</taxon>
        <taxon>Panheteroptera</taxon>
        <taxon>Cimicomorpha</taxon>
        <taxon>Miridae</taxon>
        <taxon>Mirini</taxon>
        <taxon>Lygus</taxon>
    </lineage>
</organism>
<reference evidence="2" key="1">
    <citation type="journal article" date="2016" name="Gigascience">
        <title>De novo construction of an expanded transcriptome assembly for the western tarnished plant bug, Lygus hesperus.</title>
        <authorList>
            <person name="Tassone E.E."/>
            <person name="Geib S.M."/>
            <person name="Hall B."/>
            <person name="Fabrick J.A."/>
            <person name="Brent C.S."/>
            <person name="Hull J.J."/>
        </authorList>
    </citation>
    <scope>NUCLEOTIDE SEQUENCE</scope>
</reference>
<proteinExistence type="predicted"/>
<feature type="region of interest" description="Disordered" evidence="1">
    <location>
        <begin position="1"/>
        <end position="107"/>
    </location>
</feature>
<evidence type="ECO:0000313" key="2">
    <source>
        <dbReference type="EMBL" id="JAQ00226.1"/>
    </source>
</evidence>
<dbReference type="EMBL" id="GDHC01018403">
    <property type="protein sequence ID" value="JAQ00226.1"/>
    <property type="molecule type" value="Transcribed_RNA"/>
</dbReference>
<feature type="compositionally biased region" description="Low complexity" evidence="1">
    <location>
        <begin position="50"/>
        <end position="60"/>
    </location>
</feature>
<name>A0A146KYL4_LYGHE</name>
<dbReference type="AlphaFoldDB" id="A0A146KYL4"/>
<gene>
    <name evidence="2" type="ORF">g.4289</name>
</gene>
<feature type="compositionally biased region" description="Polar residues" evidence="1">
    <location>
        <begin position="7"/>
        <end position="22"/>
    </location>
</feature>
<protein>
    <submittedName>
        <fullName evidence="2">Uncharacterized protein</fullName>
    </submittedName>
</protein>
<feature type="non-terminal residue" evidence="2">
    <location>
        <position position="1"/>
    </location>
</feature>